<dbReference type="InterPro" id="IPR005632">
    <property type="entry name" value="Chaperone_Skp"/>
</dbReference>
<accession>A0A9W6ET33</accession>
<dbReference type="Proteomes" id="UP001143545">
    <property type="component" value="Unassembled WGS sequence"/>
</dbReference>
<dbReference type="AlphaFoldDB" id="A0A9W6ET33"/>
<evidence type="ECO:0000313" key="6">
    <source>
        <dbReference type="Proteomes" id="UP001143545"/>
    </source>
</evidence>
<keyword evidence="6" id="KW-1185">Reference proteome</keyword>
<evidence type="ECO:0000256" key="2">
    <source>
        <dbReference type="ARBA" id="ARBA00022729"/>
    </source>
</evidence>
<dbReference type="Gene3D" id="3.30.910.20">
    <property type="entry name" value="Skp domain"/>
    <property type="match status" value="1"/>
</dbReference>
<evidence type="ECO:0000256" key="1">
    <source>
        <dbReference type="ARBA" id="ARBA00009091"/>
    </source>
</evidence>
<dbReference type="SMART" id="SM00935">
    <property type="entry name" value="OmpH"/>
    <property type="match status" value="1"/>
</dbReference>
<sequence>MKSIKKLAVTVVLFIGFFMTANAQNKIAHINTQQLIQEMPEMQQANSELQSLEATYSEDIQASKKELQAKAKALEDKTKTLTNAEIEARRAEFEKEAQELQVMNANIEEASKNYMKILQTKQQEKLAPIYKKVQDAIKKVAADQGIDYVLDATQGGGLIVANGKDLLPDVKKELGI</sequence>
<keyword evidence="3" id="KW-0175">Coiled coil</keyword>
<dbReference type="RefSeq" id="WP_281751175.1">
    <property type="nucleotide sequence ID" value="NZ_BRVP01000001.1"/>
</dbReference>
<dbReference type="SUPFAM" id="SSF111384">
    <property type="entry name" value="OmpH-like"/>
    <property type="match status" value="1"/>
</dbReference>
<dbReference type="GO" id="GO:0051082">
    <property type="term" value="F:unfolded protein binding"/>
    <property type="evidence" value="ECO:0007669"/>
    <property type="project" value="InterPro"/>
</dbReference>
<comment type="caution">
    <text evidence="5">The sequence shown here is derived from an EMBL/GenBank/DDBJ whole genome shotgun (WGS) entry which is preliminary data.</text>
</comment>
<gene>
    <name evidence="5" type="ORF">NBRC110019_00740</name>
</gene>
<dbReference type="GO" id="GO:0050821">
    <property type="term" value="P:protein stabilization"/>
    <property type="evidence" value="ECO:0007669"/>
    <property type="project" value="TreeGrafter"/>
</dbReference>
<evidence type="ECO:0000256" key="4">
    <source>
        <dbReference type="SAM" id="SignalP"/>
    </source>
</evidence>
<reference evidence="5" key="1">
    <citation type="submission" date="2022-07" db="EMBL/GenBank/DDBJ databases">
        <title>Taxonomy of Novel Oxalotrophic and Methylotrophic Bacteria.</title>
        <authorList>
            <person name="Sahin N."/>
            <person name="Tani A."/>
        </authorList>
    </citation>
    <scope>NUCLEOTIDE SEQUENCE</scope>
    <source>
        <strain evidence="5">AM327</strain>
    </source>
</reference>
<keyword evidence="2 4" id="KW-0732">Signal</keyword>
<feature type="coiled-coil region" evidence="3">
    <location>
        <begin position="42"/>
        <end position="113"/>
    </location>
</feature>
<name>A0A9W6ET33_9FLAO</name>
<comment type="similarity">
    <text evidence="1">Belongs to the Skp family.</text>
</comment>
<protein>
    <submittedName>
        <fullName evidence="5">Membrane protein</fullName>
    </submittedName>
</protein>
<organism evidence="5 6">
    <name type="scientific">Neptunitalea chrysea</name>
    <dbReference type="NCBI Taxonomy" id="1647581"/>
    <lineage>
        <taxon>Bacteria</taxon>
        <taxon>Pseudomonadati</taxon>
        <taxon>Bacteroidota</taxon>
        <taxon>Flavobacteriia</taxon>
        <taxon>Flavobacteriales</taxon>
        <taxon>Flavobacteriaceae</taxon>
        <taxon>Neptunitalea</taxon>
    </lineage>
</organism>
<evidence type="ECO:0000256" key="3">
    <source>
        <dbReference type="SAM" id="Coils"/>
    </source>
</evidence>
<feature type="signal peptide" evidence="4">
    <location>
        <begin position="1"/>
        <end position="23"/>
    </location>
</feature>
<dbReference type="PANTHER" id="PTHR35089">
    <property type="entry name" value="CHAPERONE PROTEIN SKP"/>
    <property type="match status" value="1"/>
</dbReference>
<dbReference type="Pfam" id="PF03938">
    <property type="entry name" value="OmpH"/>
    <property type="match status" value="1"/>
</dbReference>
<feature type="chain" id="PRO_5040874973" evidence="4">
    <location>
        <begin position="24"/>
        <end position="176"/>
    </location>
</feature>
<dbReference type="InterPro" id="IPR024930">
    <property type="entry name" value="Skp_dom_sf"/>
</dbReference>
<dbReference type="EMBL" id="BRVP01000001">
    <property type="protein sequence ID" value="GLB51035.1"/>
    <property type="molecule type" value="Genomic_DNA"/>
</dbReference>
<dbReference type="PANTHER" id="PTHR35089:SF1">
    <property type="entry name" value="CHAPERONE PROTEIN SKP"/>
    <property type="match status" value="1"/>
</dbReference>
<evidence type="ECO:0000313" key="5">
    <source>
        <dbReference type="EMBL" id="GLB51035.1"/>
    </source>
</evidence>
<dbReference type="GO" id="GO:0005829">
    <property type="term" value="C:cytosol"/>
    <property type="evidence" value="ECO:0007669"/>
    <property type="project" value="TreeGrafter"/>
</dbReference>
<proteinExistence type="inferred from homology"/>